<dbReference type="PROSITE" id="PS52050">
    <property type="entry name" value="WYL"/>
    <property type="match status" value="1"/>
</dbReference>
<dbReference type="EMBL" id="WBZB01000038">
    <property type="protein sequence ID" value="KAB3528951.1"/>
    <property type="molecule type" value="Genomic_DNA"/>
</dbReference>
<feature type="domain" description="HTH deoR-type" evidence="3">
    <location>
        <begin position="3"/>
        <end position="62"/>
    </location>
</feature>
<reference evidence="4 5" key="1">
    <citation type="submission" date="2019-10" db="EMBL/GenBank/DDBJ databases">
        <title>Alkaliphilus serpentinus sp. nov. and Alkaliphilus pronyensis sp. nov., two novel anaerobic alkaliphilic species isolated from the serpentinized-hosted hydrothermal field of the Prony Bay (New Caledonia).</title>
        <authorList>
            <person name="Postec A."/>
        </authorList>
    </citation>
    <scope>NUCLEOTIDE SEQUENCE [LARGE SCALE GENOMIC DNA]</scope>
    <source>
        <strain evidence="4 5">LacT</strain>
    </source>
</reference>
<evidence type="ECO:0000256" key="1">
    <source>
        <dbReference type="ARBA" id="ARBA00023015"/>
    </source>
</evidence>
<dbReference type="PROSITE" id="PS51000">
    <property type="entry name" value="HTH_DEOR_2"/>
    <property type="match status" value="1"/>
</dbReference>
<dbReference type="InterPro" id="IPR001034">
    <property type="entry name" value="DeoR_HTH"/>
</dbReference>
<sequence>MKKSERLQMIIMLLHQRGRISAKDIANYMEVTQRTIYRDIDALSQMKVPIVAYEGVGGGYEIQPSYFMPTISLTDREVLILMLLLKVTNQLSLPDFNDSINALSLKLRNSCKDLAIKNEAILKQVSLEIQDIFPEAHLKGLFEVILNAFYNKNQLQIKYYVPMKNDIVDRKISPLRLLYSEGCWYLIAFCHLREEKRTFRLDRIRSVSTLKDKIALSIQKKYSSMALEDPKILLEFDIHKDLFSLIKDDGAMQGAVISNTKENLFTITIETNNLFYFETLAIRNVSQVTIKQPTPFIEQIKEKISTAAKKYF</sequence>
<organism evidence="4 5">
    <name type="scientific">Alkaliphilus serpentinus</name>
    <dbReference type="NCBI Taxonomy" id="1482731"/>
    <lineage>
        <taxon>Bacteria</taxon>
        <taxon>Bacillati</taxon>
        <taxon>Bacillota</taxon>
        <taxon>Clostridia</taxon>
        <taxon>Peptostreptococcales</taxon>
        <taxon>Natronincolaceae</taxon>
        <taxon>Alkaliphilus</taxon>
    </lineage>
</organism>
<protein>
    <submittedName>
        <fullName evidence="4">WYL domain-containing protein</fullName>
    </submittedName>
</protein>
<dbReference type="InterPro" id="IPR036388">
    <property type="entry name" value="WH-like_DNA-bd_sf"/>
</dbReference>
<comment type="caution">
    <text evidence="4">The sequence shown here is derived from an EMBL/GenBank/DDBJ whole genome shotgun (WGS) entry which is preliminary data.</text>
</comment>
<dbReference type="PANTHER" id="PTHR34580:SF1">
    <property type="entry name" value="PROTEIN PAFC"/>
    <property type="match status" value="1"/>
</dbReference>
<dbReference type="InterPro" id="IPR013196">
    <property type="entry name" value="HTH_11"/>
</dbReference>
<dbReference type="OrthoDB" id="9767131at2"/>
<dbReference type="Proteomes" id="UP000465601">
    <property type="component" value="Unassembled WGS sequence"/>
</dbReference>
<dbReference type="InterPro" id="IPR036390">
    <property type="entry name" value="WH_DNA-bd_sf"/>
</dbReference>
<dbReference type="Pfam" id="PF13280">
    <property type="entry name" value="WYL"/>
    <property type="match status" value="1"/>
</dbReference>
<dbReference type="Gene3D" id="1.10.10.10">
    <property type="entry name" value="Winged helix-like DNA-binding domain superfamily/Winged helix DNA-binding domain"/>
    <property type="match status" value="1"/>
</dbReference>
<dbReference type="Pfam" id="PF08279">
    <property type="entry name" value="HTH_11"/>
    <property type="match status" value="1"/>
</dbReference>
<evidence type="ECO:0000259" key="3">
    <source>
        <dbReference type="PROSITE" id="PS51000"/>
    </source>
</evidence>
<dbReference type="InterPro" id="IPR028349">
    <property type="entry name" value="PafC-like"/>
</dbReference>
<dbReference type="GO" id="GO:0003700">
    <property type="term" value="F:DNA-binding transcription factor activity"/>
    <property type="evidence" value="ECO:0007669"/>
    <property type="project" value="InterPro"/>
</dbReference>
<evidence type="ECO:0000313" key="4">
    <source>
        <dbReference type="EMBL" id="KAB3528951.1"/>
    </source>
</evidence>
<keyword evidence="5" id="KW-1185">Reference proteome</keyword>
<evidence type="ECO:0000256" key="2">
    <source>
        <dbReference type="ARBA" id="ARBA00023163"/>
    </source>
</evidence>
<dbReference type="PANTHER" id="PTHR34580">
    <property type="match status" value="1"/>
</dbReference>
<dbReference type="PIRSF" id="PIRSF016838">
    <property type="entry name" value="PafC"/>
    <property type="match status" value="1"/>
</dbReference>
<dbReference type="InterPro" id="IPR026881">
    <property type="entry name" value="WYL_dom"/>
</dbReference>
<proteinExistence type="predicted"/>
<evidence type="ECO:0000313" key="5">
    <source>
        <dbReference type="Proteomes" id="UP000465601"/>
    </source>
</evidence>
<gene>
    <name evidence="4" type="ORF">F8153_10645</name>
</gene>
<dbReference type="InterPro" id="IPR051534">
    <property type="entry name" value="CBASS_pafABC_assoc_protein"/>
</dbReference>
<name>A0A833MDH3_9FIRM</name>
<keyword evidence="1" id="KW-0805">Transcription regulation</keyword>
<dbReference type="AlphaFoldDB" id="A0A833MDH3"/>
<dbReference type="RefSeq" id="WP_151866337.1">
    <property type="nucleotide sequence ID" value="NZ_WBZB01000038.1"/>
</dbReference>
<keyword evidence="2" id="KW-0804">Transcription</keyword>
<dbReference type="SUPFAM" id="SSF46785">
    <property type="entry name" value="Winged helix' DNA-binding domain"/>
    <property type="match status" value="1"/>
</dbReference>
<accession>A0A833MDH3</accession>